<dbReference type="HAMAP" id="MF_00508">
    <property type="entry name" value="Ribosomal_uS10"/>
    <property type="match status" value="1"/>
</dbReference>
<dbReference type="InterPro" id="IPR027486">
    <property type="entry name" value="Ribosomal_uS10_dom"/>
</dbReference>
<evidence type="ECO:0000256" key="4">
    <source>
        <dbReference type="HAMAP-Rule" id="MF_00508"/>
    </source>
</evidence>
<dbReference type="AlphaFoldDB" id="A0A1F5S3N8"/>
<evidence type="ECO:0000256" key="2">
    <source>
        <dbReference type="ARBA" id="ARBA00022980"/>
    </source>
</evidence>
<dbReference type="PANTHER" id="PTHR11700">
    <property type="entry name" value="30S RIBOSOMAL PROTEIN S10 FAMILY MEMBER"/>
    <property type="match status" value="1"/>
</dbReference>
<organism evidence="6 7">
    <name type="scientific">Candidatus Falkowbacteria bacterium RIFOXYA2_FULL_38_12</name>
    <dbReference type="NCBI Taxonomy" id="1797993"/>
    <lineage>
        <taxon>Bacteria</taxon>
        <taxon>Candidatus Falkowiibacteriota</taxon>
    </lineage>
</organism>
<protein>
    <recommendedName>
        <fullName evidence="4">Small ribosomal subunit protein uS10</fullName>
    </recommendedName>
</protein>
<dbReference type="InterPro" id="IPR018268">
    <property type="entry name" value="Ribosomal_uS10_CS"/>
</dbReference>
<comment type="caution">
    <text evidence="6">The sequence shown here is derived from an EMBL/GenBank/DDBJ whole genome shotgun (WGS) entry which is preliminary data.</text>
</comment>
<keyword evidence="2 4" id="KW-0689">Ribosomal protein</keyword>
<dbReference type="SMART" id="SM01403">
    <property type="entry name" value="Ribosomal_S10"/>
    <property type="match status" value="1"/>
</dbReference>
<comment type="similarity">
    <text evidence="1 4">Belongs to the universal ribosomal protein uS10 family.</text>
</comment>
<evidence type="ECO:0000256" key="3">
    <source>
        <dbReference type="ARBA" id="ARBA00023274"/>
    </source>
</evidence>
<dbReference type="EMBL" id="MFGA01000017">
    <property type="protein sequence ID" value="OGF21043.1"/>
    <property type="molecule type" value="Genomic_DNA"/>
</dbReference>
<evidence type="ECO:0000313" key="7">
    <source>
        <dbReference type="Proteomes" id="UP000177407"/>
    </source>
</evidence>
<comment type="subunit">
    <text evidence="4">Part of the 30S ribosomal subunit.</text>
</comment>
<dbReference type="NCBIfam" id="TIGR01049">
    <property type="entry name" value="rpsJ_bact"/>
    <property type="match status" value="1"/>
</dbReference>
<dbReference type="Gene3D" id="3.30.70.600">
    <property type="entry name" value="Ribosomal protein S10 domain"/>
    <property type="match status" value="1"/>
</dbReference>
<dbReference type="SUPFAM" id="SSF54999">
    <property type="entry name" value="Ribosomal protein S10"/>
    <property type="match status" value="1"/>
</dbReference>
<comment type="function">
    <text evidence="4">Involved in the binding of tRNA to the ribosomes.</text>
</comment>
<proteinExistence type="inferred from homology"/>
<dbReference type="GO" id="GO:0006412">
    <property type="term" value="P:translation"/>
    <property type="evidence" value="ECO:0007669"/>
    <property type="project" value="UniProtKB-UniRule"/>
</dbReference>
<dbReference type="PROSITE" id="PS00361">
    <property type="entry name" value="RIBOSOMAL_S10"/>
    <property type="match status" value="1"/>
</dbReference>
<gene>
    <name evidence="4" type="primary">rpsJ</name>
    <name evidence="6" type="ORF">A2257_01880</name>
</gene>
<dbReference type="InterPro" id="IPR036838">
    <property type="entry name" value="Ribosomal_uS10_dom_sf"/>
</dbReference>
<accession>A0A1F5S3N8</accession>
<dbReference type="GO" id="GO:0000049">
    <property type="term" value="F:tRNA binding"/>
    <property type="evidence" value="ECO:0007669"/>
    <property type="project" value="UniProtKB-UniRule"/>
</dbReference>
<name>A0A1F5S3N8_9BACT</name>
<dbReference type="GO" id="GO:0005840">
    <property type="term" value="C:ribosome"/>
    <property type="evidence" value="ECO:0007669"/>
    <property type="project" value="UniProtKB-KW"/>
</dbReference>
<dbReference type="GO" id="GO:1990904">
    <property type="term" value="C:ribonucleoprotein complex"/>
    <property type="evidence" value="ECO:0007669"/>
    <property type="project" value="UniProtKB-KW"/>
</dbReference>
<dbReference type="InterPro" id="IPR001848">
    <property type="entry name" value="Ribosomal_uS10"/>
</dbReference>
<sequence length="118" mass="13392">MENKNPVKSVKVDNHEDVRPKIRIKIKAYDHKIIDQAAKTIIETAIRSGASISGPIPLPTEIKKYTVNRSTFVHKDAREQYEMRTHKRFIDILDPTAKTIDALSTLNLPAGVDIEIKM</sequence>
<dbReference type="FunFam" id="3.30.70.600:FF:000003">
    <property type="entry name" value="30S ribosomal protein S10"/>
    <property type="match status" value="1"/>
</dbReference>
<evidence type="ECO:0000256" key="1">
    <source>
        <dbReference type="ARBA" id="ARBA00007102"/>
    </source>
</evidence>
<dbReference type="Proteomes" id="UP000177407">
    <property type="component" value="Unassembled WGS sequence"/>
</dbReference>
<evidence type="ECO:0000259" key="5">
    <source>
        <dbReference type="SMART" id="SM01403"/>
    </source>
</evidence>
<feature type="domain" description="Small ribosomal subunit protein uS10" evidence="5">
    <location>
        <begin position="23"/>
        <end position="117"/>
    </location>
</feature>
<keyword evidence="3 4" id="KW-0687">Ribonucleoprotein</keyword>
<dbReference type="PRINTS" id="PR00971">
    <property type="entry name" value="RIBOSOMALS10"/>
</dbReference>
<reference evidence="6 7" key="1">
    <citation type="journal article" date="2016" name="Nat. Commun.">
        <title>Thousands of microbial genomes shed light on interconnected biogeochemical processes in an aquifer system.</title>
        <authorList>
            <person name="Anantharaman K."/>
            <person name="Brown C.T."/>
            <person name="Hug L.A."/>
            <person name="Sharon I."/>
            <person name="Castelle C.J."/>
            <person name="Probst A.J."/>
            <person name="Thomas B.C."/>
            <person name="Singh A."/>
            <person name="Wilkins M.J."/>
            <person name="Karaoz U."/>
            <person name="Brodie E.L."/>
            <person name="Williams K.H."/>
            <person name="Hubbard S.S."/>
            <person name="Banfield J.F."/>
        </authorList>
    </citation>
    <scope>NUCLEOTIDE SEQUENCE [LARGE SCALE GENOMIC DNA]</scope>
</reference>
<dbReference type="Pfam" id="PF00338">
    <property type="entry name" value="Ribosomal_S10"/>
    <property type="match status" value="1"/>
</dbReference>
<dbReference type="GO" id="GO:0003735">
    <property type="term" value="F:structural constituent of ribosome"/>
    <property type="evidence" value="ECO:0007669"/>
    <property type="project" value="InterPro"/>
</dbReference>
<dbReference type="NCBIfam" id="NF001861">
    <property type="entry name" value="PRK00596.1"/>
    <property type="match status" value="1"/>
</dbReference>
<evidence type="ECO:0000313" key="6">
    <source>
        <dbReference type="EMBL" id="OGF21043.1"/>
    </source>
</evidence>